<dbReference type="GO" id="GO:0004252">
    <property type="term" value="F:serine-type endopeptidase activity"/>
    <property type="evidence" value="ECO:0007669"/>
    <property type="project" value="InterPro"/>
</dbReference>
<dbReference type="OrthoDB" id="5831241at2759"/>
<dbReference type="PROSITE" id="PS00134">
    <property type="entry name" value="TRYPSIN_HIS"/>
    <property type="match status" value="1"/>
</dbReference>
<dbReference type="InterPro" id="IPR043504">
    <property type="entry name" value="Peptidase_S1_PA_chymotrypsin"/>
</dbReference>
<dbReference type="Pfam" id="PF00089">
    <property type="entry name" value="Trypsin"/>
    <property type="match status" value="1"/>
</dbReference>
<feature type="domain" description="Peptidase S1" evidence="1">
    <location>
        <begin position="2"/>
        <end position="129"/>
    </location>
</feature>
<dbReference type="AlphaFoldDB" id="A0A3P6RJ00"/>
<dbReference type="GO" id="GO:0006508">
    <property type="term" value="P:proteolysis"/>
    <property type="evidence" value="ECO:0007669"/>
    <property type="project" value="InterPro"/>
</dbReference>
<dbReference type="InterPro" id="IPR009003">
    <property type="entry name" value="Peptidase_S1_PA"/>
</dbReference>
<evidence type="ECO:0000313" key="2">
    <source>
        <dbReference type="EMBL" id="VDK60349.1"/>
    </source>
</evidence>
<keyword evidence="3" id="KW-1185">Reference proteome</keyword>
<dbReference type="InterPro" id="IPR018114">
    <property type="entry name" value="TRYPSIN_HIS"/>
</dbReference>
<sequence length="180" mass="19207">MWCSGVQISPRHILTAGHCVMNTVNTENCGNDTSSVVSMMIPSQQLSIYVGTGAAKIDGSSCCDGNIRGTGYKAIKITAHDYDYCGNKDDIALIEISVDIPDKVSVPICMPTEGLPLQQVLYATGSGSDPTIPMTFTTQCNDCLPDVVAQQFISVDESMHKIFATAYAKSTCPVCILLEA</sequence>
<dbReference type="InterPro" id="IPR001254">
    <property type="entry name" value="Trypsin_dom"/>
</dbReference>
<evidence type="ECO:0000313" key="3">
    <source>
        <dbReference type="Proteomes" id="UP000271889"/>
    </source>
</evidence>
<organism evidence="2 3">
    <name type="scientific">Cylicostephanus goldi</name>
    <name type="common">Nematode worm</name>
    <dbReference type="NCBI Taxonomy" id="71465"/>
    <lineage>
        <taxon>Eukaryota</taxon>
        <taxon>Metazoa</taxon>
        <taxon>Ecdysozoa</taxon>
        <taxon>Nematoda</taxon>
        <taxon>Chromadorea</taxon>
        <taxon>Rhabditida</taxon>
        <taxon>Rhabditina</taxon>
        <taxon>Rhabditomorpha</taxon>
        <taxon>Strongyloidea</taxon>
        <taxon>Strongylidae</taxon>
        <taxon>Cylicostephanus</taxon>
    </lineage>
</organism>
<name>A0A3P6RJ00_CYLGO</name>
<gene>
    <name evidence="2" type="ORF">CGOC_LOCUS4978</name>
</gene>
<dbReference type="Proteomes" id="UP000271889">
    <property type="component" value="Unassembled WGS sequence"/>
</dbReference>
<dbReference type="Gene3D" id="2.40.10.10">
    <property type="entry name" value="Trypsin-like serine proteases"/>
    <property type="match status" value="1"/>
</dbReference>
<protein>
    <recommendedName>
        <fullName evidence="1">Peptidase S1 domain-containing protein</fullName>
    </recommendedName>
</protein>
<proteinExistence type="predicted"/>
<dbReference type="SUPFAM" id="SSF50494">
    <property type="entry name" value="Trypsin-like serine proteases"/>
    <property type="match status" value="1"/>
</dbReference>
<dbReference type="EMBL" id="UYRV01014540">
    <property type="protein sequence ID" value="VDK60349.1"/>
    <property type="molecule type" value="Genomic_DNA"/>
</dbReference>
<accession>A0A3P6RJ00</accession>
<reference evidence="2 3" key="1">
    <citation type="submission" date="2018-11" db="EMBL/GenBank/DDBJ databases">
        <authorList>
            <consortium name="Pathogen Informatics"/>
        </authorList>
    </citation>
    <scope>NUCLEOTIDE SEQUENCE [LARGE SCALE GENOMIC DNA]</scope>
</reference>
<evidence type="ECO:0000259" key="1">
    <source>
        <dbReference type="Pfam" id="PF00089"/>
    </source>
</evidence>